<protein>
    <submittedName>
        <fullName evidence="8">DNA internalization-related competence protein ComEC/Rec2</fullName>
    </submittedName>
</protein>
<evidence type="ECO:0000256" key="5">
    <source>
        <dbReference type="ARBA" id="ARBA00023136"/>
    </source>
</evidence>
<dbReference type="CDD" id="cd07731">
    <property type="entry name" value="ComA-like_MBL-fold"/>
    <property type="match status" value="1"/>
</dbReference>
<evidence type="ECO:0000256" key="4">
    <source>
        <dbReference type="ARBA" id="ARBA00022989"/>
    </source>
</evidence>
<feature type="transmembrane region" description="Helical" evidence="6">
    <location>
        <begin position="231"/>
        <end position="253"/>
    </location>
</feature>
<evidence type="ECO:0000256" key="6">
    <source>
        <dbReference type="SAM" id="Phobius"/>
    </source>
</evidence>
<feature type="transmembrane region" description="Helical" evidence="6">
    <location>
        <begin position="379"/>
        <end position="399"/>
    </location>
</feature>
<dbReference type="Proteomes" id="UP001208656">
    <property type="component" value="Unassembled WGS sequence"/>
</dbReference>
<dbReference type="InterPro" id="IPR004797">
    <property type="entry name" value="Competence_ComEC/Rec2"/>
</dbReference>
<dbReference type="Gene3D" id="3.60.15.10">
    <property type="entry name" value="Ribonuclease Z/Hydroxyacylglutathione hydrolase-like"/>
    <property type="match status" value="1"/>
</dbReference>
<feature type="transmembrane region" description="Helical" evidence="6">
    <location>
        <begin position="6"/>
        <end position="36"/>
    </location>
</feature>
<evidence type="ECO:0000259" key="7">
    <source>
        <dbReference type="SMART" id="SM00849"/>
    </source>
</evidence>
<evidence type="ECO:0000256" key="3">
    <source>
        <dbReference type="ARBA" id="ARBA00022692"/>
    </source>
</evidence>
<reference evidence="8 9" key="1">
    <citation type="submission" date="2022-10" db="EMBL/GenBank/DDBJ databases">
        <title>Description of Fervidibacillus gen. nov. in the family Fervidibacillaceae fam. nov. with two species, Fervidibacillus albus sp. nov., and Fervidibacillus halotolerans sp. nov., isolated from tidal flat sediments.</title>
        <authorList>
            <person name="Kwon K.K."/>
            <person name="Yang S.-H."/>
        </authorList>
    </citation>
    <scope>NUCLEOTIDE SEQUENCE [LARGE SCALE GENOMIC DNA]</scope>
    <source>
        <strain evidence="8 9">DSM 23332</strain>
    </source>
</reference>
<dbReference type="InterPro" id="IPR001279">
    <property type="entry name" value="Metallo-B-lactamas"/>
</dbReference>
<dbReference type="NCBIfam" id="TIGR00361">
    <property type="entry name" value="ComEC_Rec2"/>
    <property type="match status" value="1"/>
</dbReference>
<sequence length="768" mass="87543">MKIFPGVFVYISIVTILSFLTYHYFQVGIFATVVFFHILHYKLHLKSIYILLASFFLALFYFHIQFEKSIETPSDQEQAMLISFAEYPSFDGNKLSGTVVDQQGKKLAFSFYGNTKRQMDKLKQILQPGITCHVIGKLELPPEPRNPNAFNYRQYLQTQKINYLFKAKSISDCSVGEKTVYHHLLHIRNTGIDRINEHFPAHIAPFINALLFGHDENIDPSVEEAYQTLGLSHLLAISGLHVTIISTFLYMILLKIGVTKEKVRLILLIFLPVYCVLGGAAPSVIRSVFMAWLILYLSKWRKLLSSVDALSISFIIYVLINPYIIYHVGFQLSYIVTAGLLLSKSLIQQIQGFFKNGLAVSIISQVISLPILLANFYEFSLISFLLNILFVPLYSIFVLPLSFIAYFLILSFPSLSGPFVSLLTFLIEYPNKFAVWINGFDHFSVVLGKPPTIIVILFFICIILCFILFEQFRFNKIKPILFIFICPFILQILFMKYSPIGEVTFIDVGQGDCIFIRLPFNQGNYLIDTGGVLSFAQEEWKKREKPFDPGESIVVPFLKSKGITKLDKLILTHGDIDHVGSSGVIFEHMQIDELIVGQTQEKSNAEQEIIKLARANQTKVTYAFNGLYWSQGKNQFFILAPEKNAKASNDASIVIYAKLGMKRWLFTGDIEKDGEEQLIQKYPNLQVDILKVGHHGSNTSTTDRFLKVVQPKVAVISVGENNLYGHPHKEVIERLEDDDIKTYRTDEHGAITFTYLFDIKKAKTMIQE</sequence>
<dbReference type="PANTHER" id="PTHR30619:SF1">
    <property type="entry name" value="RECOMBINATION PROTEIN 2"/>
    <property type="match status" value="1"/>
</dbReference>
<dbReference type="EMBL" id="JAOUSE010000001">
    <property type="protein sequence ID" value="MCU9592950.1"/>
    <property type="molecule type" value="Genomic_DNA"/>
</dbReference>
<dbReference type="InterPro" id="IPR036866">
    <property type="entry name" value="RibonucZ/Hydroxyglut_hydro"/>
</dbReference>
<dbReference type="InterPro" id="IPR052159">
    <property type="entry name" value="Competence_DNA_uptake"/>
</dbReference>
<feature type="transmembrane region" description="Helical" evidence="6">
    <location>
        <begin position="314"/>
        <end position="341"/>
    </location>
</feature>
<feature type="transmembrane region" description="Helical" evidence="6">
    <location>
        <begin position="406"/>
        <end position="427"/>
    </location>
</feature>
<feature type="transmembrane region" description="Helical" evidence="6">
    <location>
        <begin position="265"/>
        <end position="294"/>
    </location>
</feature>
<evidence type="ECO:0000313" key="8">
    <source>
        <dbReference type="EMBL" id="MCU9592950.1"/>
    </source>
</evidence>
<dbReference type="InterPro" id="IPR035681">
    <property type="entry name" value="ComA-like_MBL"/>
</dbReference>
<keyword evidence="3 6" id="KW-0812">Transmembrane</keyword>
<dbReference type="SUPFAM" id="SSF56281">
    <property type="entry name" value="Metallo-hydrolase/oxidoreductase"/>
    <property type="match status" value="1"/>
</dbReference>
<feature type="domain" description="Metallo-beta-lactamase" evidence="7">
    <location>
        <begin position="510"/>
        <end position="720"/>
    </location>
</feature>
<comment type="subcellular location">
    <subcellularLocation>
        <location evidence="1">Cell membrane</location>
        <topology evidence="1">Multi-pass membrane protein</topology>
    </subcellularLocation>
</comment>
<dbReference type="Pfam" id="PF00753">
    <property type="entry name" value="Lactamase_B"/>
    <property type="match status" value="1"/>
</dbReference>
<keyword evidence="4 6" id="KW-1133">Transmembrane helix</keyword>
<feature type="transmembrane region" description="Helical" evidence="6">
    <location>
        <begin position="480"/>
        <end position="497"/>
    </location>
</feature>
<gene>
    <name evidence="8" type="ORF">OEV82_00600</name>
</gene>
<keyword evidence="5 6" id="KW-0472">Membrane</keyword>
<evidence type="ECO:0000313" key="9">
    <source>
        <dbReference type="Proteomes" id="UP001208656"/>
    </source>
</evidence>
<feature type="transmembrane region" description="Helical" evidence="6">
    <location>
        <begin position="48"/>
        <end position="66"/>
    </location>
</feature>
<name>A0ABT2WBA4_9BACI</name>
<feature type="transmembrane region" description="Helical" evidence="6">
    <location>
        <begin position="353"/>
        <end position="373"/>
    </location>
</feature>
<dbReference type="InterPro" id="IPR004477">
    <property type="entry name" value="ComEC_N"/>
</dbReference>
<dbReference type="Pfam" id="PF13567">
    <property type="entry name" value="DUF4131"/>
    <property type="match status" value="1"/>
</dbReference>
<keyword evidence="2" id="KW-1003">Cell membrane</keyword>
<organism evidence="8 9">
    <name type="scientific">Pallidibacillus thermolactis</name>
    <dbReference type="NCBI Taxonomy" id="251051"/>
    <lineage>
        <taxon>Bacteria</taxon>
        <taxon>Bacillati</taxon>
        <taxon>Bacillota</taxon>
        <taxon>Bacilli</taxon>
        <taxon>Bacillales</taxon>
        <taxon>Bacillaceae</taxon>
        <taxon>Pallidibacillus</taxon>
    </lineage>
</organism>
<accession>A0ABT2WBA4</accession>
<dbReference type="InterPro" id="IPR025405">
    <property type="entry name" value="DUF4131"/>
</dbReference>
<proteinExistence type="predicted"/>
<feature type="transmembrane region" description="Helical" evidence="6">
    <location>
        <begin position="447"/>
        <end position="468"/>
    </location>
</feature>
<dbReference type="NCBIfam" id="TIGR00360">
    <property type="entry name" value="ComEC_N-term"/>
    <property type="match status" value="1"/>
</dbReference>
<evidence type="ECO:0000256" key="1">
    <source>
        <dbReference type="ARBA" id="ARBA00004651"/>
    </source>
</evidence>
<dbReference type="PANTHER" id="PTHR30619">
    <property type="entry name" value="DNA INTERNALIZATION/COMPETENCE PROTEIN COMEC/REC2"/>
    <property type="match status" value="1"/>
</dbReference>
<keyword evidence="9" id="KW-1185">Reference proteome</keyword>
<dbReference type="SMART" id="SM00849">
    <property type="entry name" value="Lactamase_B"/>
    <property type="match status" value="1"/>
</dbReference>
<comment type="caution">
    <text evidence="8">The sequence shown here is derived from an EMBL/GenBank/DDBJ whole genome shotgun (WGS) entry which is preliminary data.</text>
</comment>
<evidence type="ECO:0000256" key="2">
    <source>
        <dbReference type="ARBA" id="ARBA00022475"/>
    </source>
</evidence>
<dbReference type="RefSeq" id="WP_263060674.1">
    <property type="nucleotide sequence ID" value="NZ_JAOUSE010000001.1"/>
</dbReference>
<dbReference type="Pfam" id="PF03772">
    <property type="entry name" value="Competence"/>
    <property type="match status" value="1"/>
</dbReference>